<evidence type="ECO:0000313" key="1">
    <source>
        <dbReference type="EMBL" id="SDG22035.1"/>
    </source>
</evidence>
<dbReference type="Proteomes" id="UP000198641">
    <property type="component" value="Unassembled WGS sequence"/>
</dbReference>
<accession>A0A1G7SG46</accession>
<evidence type="ECO:0000313" key="2">
    <source>
        <dbReference type="Proteomes" id="UP000198641"/>
    </source>
</evidence>
<proteinExistence type="predicted"/>
<organism evidence="1 2">
    <name type="scientific">Onishia taeanensis</name>
    <dbReference type="NCBI Taxonomy" id="284577"/>
    <lineage>
        <taxon>Bacteria</taxon>
        <taxon>Pseudomonadati</taxon>
        <taxon>Pseudomonadota</taxon>
        <taxon>Gammaproteobacteria</taxon>
        <taxon>Oceanospirillales</taxon>
        <taxon>Halomonadaceae</taxon>
        <taxon>Onishia</taxon>
    </lineage>
</organism>
<dbReference type="EMBL" id="FNCI01000006">
    <property type="protein sequence ID" value="SDG22035.1"/>
    <property type="molecule type" value="Genomic_DNA"/>
</dbReference>
<dbReference type="RefSeq" id="WP_092525717.1">
    <property type="nucleotide sequence ID" value="NZ_FNCI01000006.1"/>
</dbReference>
<dbReference type="AlphaFoldDB" id="A0A1G7SG46"/>
<protein>
    <submittedName>
        <fullName evidence="1">Uncharacterized protein</fullName>
    </submittedName>
</protein>
<reference evidence="1 2" key="1">
    <citation type="submission" date="2016-10" db="EMBL/GenBank/DDBJ databases">
        <authorList>
            <person name="de Groot N.N."/>
        </authorList>
    </citation>
    <scope>NUCLEOTIDE SEQUENCE [LARGE SCALE GENOMIC DNA]</scope>
    <source>
        <strain evidence="1 2">BH539</strain>
    </source>
</reference>
<sequence length="107" mass="11752">MATPAATGNVQALPHRVPFRGLSVDLARCTPAMRRSVELTEAEPAANPLADLEVLEERIAAKAAAKLAGDLLRDQRPNDEIEDALCELAAHLDEHFTQRKLIRLYGR</sequence>
<dbReference type="OrthoDB" id="6167603at2"/>
<name>A0A1G7SG46_9GAMM</name>
<dbReference type="STRING" id="284577.SAMN05216571_106148"/>
<keyword evidence="2" id="KW-1185">Reference proteome</keyword>
<gene>
    <name evidence="1" type="ORF">SAMN05216571_106148</name>
</gene>